<accession>A0ABQ9GR62</accession>
<dbReference type="EMBL" id="JARBHB010000010">
    <property type="protein sequence ID" value="KAJ8874500.1"/>
    <property type="molecule type" value="Genomic_DNA"/>
</dbReference>
<reference evidence="1 2" key="1">
    <citation type="submission" date="2023-02" db="EMBL/GenBank/DDBJ databases">
        <title>LHISI_Scaffold_Assembly.</title>
        <authorList>
            <person name="Stuart O.P."/>
            <person name="Cleave R."/>
            <person name="Magrath M.J.L."/>
            <person name="Mikheyev A.S."/>
        </authorList>
    </citation>
    <scope>NUCLEOTIDE SEQUENCE [LARGE SCALE GENOMIC DNA]</scope>
    <source>
        <strain evidence="1">Daus_M_001</strain>
        <tissue evidence="1">Leg muscle</tissue>
    </source>
</reference>
<name>A0ABQ9GR62_9NEOP</name>
<protein>
    <submittedName>
        <fullName evidence="1">Uncharacterized protein</fullName>
    </submittedName>
</protein>
<sequence>MAEAGYEPVVPPEYAISLGERDSENGASCVIDYHALRSFPYWMGFRLATTSCVRAGGCLEVVEVMSPVLLQQGKPVLNRDGVVRRHRRRLSETLVLHCTVRFRPKRTGFDPLSGLLPDFHKWESCRISRSARNGIQALLRSSLLIGSQDRVVKSRQLPPPPLPGSTTAVVVRLFTSHLDEPGSIPGGVRSPDFCVWESCRTTPLVGGVSRGYPVPPVLLHTAAAPFSPRFTLVSSRDHDVNSRPDLSTQFTRSSKNKSAVGFQFE</sequence>
<evidence type="ECO:0000313" key="2">
    <source>
        <dbReference type="Proteomes" id="UP001159363"/>
    </source>
</evidence>
<gene>
    <name evidence="1" type="ORF">PR048_025360</name>
</gene>
<dbReference type="Proteomes" id="UP001159363">
    <property type="component" value="Chromosome 9"/>
</dbReference>
<proteinExistence type="predicted"/>
<comment type="caution">
    <text evidence="1">The sequence shown here is derived from an EMBL/GenBank/DDBJ whole genome shotgun (WGS) entry which is preliminary data.</text>
</comment>
<organism evidence="1 2">
    <name type="scientific">Dryococelus australis</name>
    <dbReference type="NCBI Taxonomy" id="614101"/>
    <lineage>
        <taxon>Eukaryota</taxon>
        <taxon>Metazoa</taxon>
        <taxon>Ecdysozoa</taxon>
        <taxon>Arthropoda</taxon>
        <taxon>Hexapoda</taxon>
        <taxon>Insecta</taxon>
        <taxon>Pterygota</taxon>
        <taxon>Neoptera</taxon>
        <taxon>Polyneoptera</taxon>
        <taxon>Phasmatodea</taxon>
        <taxon>Verophasmatodea</taxon>
        <taxon>Anareolatae</taxon>
        <taxon>Phasmatidae</taxon>
        <taxon>Eurycanthinae</taxon>
        <taxon>Dryococelus</taxon>
    </lineage>
</organism>
<evidence type="ECO:0000313" key="1">
    <source>
        <dbReference type="EMBL" id="KAJ8874500.1"/>
    </source>
</evidence>
<keyword evidence="2" id="KW-1185">Reference proteome</keyword>